<evidence type="ECO:0000256" key="1">
    <source>
        <dbReference type="SAM" id="MobiDB-lite"/>
    </source>
</evidence>
<dbReference type="SUPFAM" id="SSF53098">
    <property type="entry name" value="Ribonuclease H-like"/>
    <property type="match status" value="1"/>
</dbReference>
<dbReference type="InterPro" id="IPR036397">
    <property type="entry name" value="RNaseH_sf"/>
</dbReference>
<gene>
    <name evidence="3" type="ORF">BRARA_D00121</name>
</gene>
<organism evidence="3 4">
    <name type="scientific">Brassica campestris</name>
    <name type="common">Field mustard</name>
    <dbReference type="NCBI Taxonomy" id="3711"/>
    <lineage>
        <taxon>Eukaryota</taxon>
        <taxon>Viridiplantae</taxon>
        <taxon>Streptophyta</taxon>
        <taxon>Embryophyta</taxon>
        <taxon>Tracheophyta</taxon>
        <taxon>Spermatophyta</taxon>
        <taxon>Magnoliopsida</taxon>
        <taxon>eudicotyledons</taxon>
        <taxon>Gunneridae</taxon>
        <taxon>Pentapetalae</taxon>
        <taxon>rosids</taxon>
        <taxon>malvids</taxon>
        <taxon>Brassicales</taxon>
        <taxon>Brassicaceae</taxon>
        <taxon>Brassiceae</taxon>
        <taxon>Brassica</taxon>
    </lineage>
</organism>
<feature type="domain" description="RNase H type-1" evidence="2">
    <location>
        <begin position="92"/>
        <end position="167"/>
    </location>
</feature>
<dbReference type="InterPro" id="IPR002156">
    <property type="entry name" value="RNaseH_domain"/>
</dbReference>
<sequence length="179" mass="19449">MSPSGHGSYRTFWKARNKLCSENRTFSAMEIITKSISDAREWQQAQDQPGTHPTQPPLTPSRYGPTRPSPSTTVCNVDGAWDARTKNCGVGGVFSAIMHAASLNIKSLMILSDSLSLVKLLKEGGSAPALFGILFDIYHFSSWFDVISFSYIPHLSNVMADYVAKSALSLLNSTSSNGV</sequence>
<dbReference type="CDD" id="cd06222">
    <property type="entry name" value="RNase_H_like"/>
    <property type="match status" value="1"/>
</dbReference>
<name>A0A397ZHI6_BRACM</name>
<dbReference type="InterPro" id="IPR044730">
    <property type="entry name" value="RNase_H-like_dom_plant"/>
</dbReference>
<dbReference type="EMBL" id="CM010631">
    <property type="protein sequence ID" value="RID64885.1"/>
    <property type="molecule type" value="Genomic_DNA"/>
</dbReference>
<dbReference type="InterPro" id="IPR012337">
    <property type="entry name" value="RNaseH-like_sf"/>
</dbReference>
<accession>A0A397ZHI6</accession>
<dbReference type="InterPro" id="IPR052929">
    <property type="entry name" value="RNase_H-like_EbsB-rel"/>
</dbReference>
<dbReference type="PANTHER" id="PTHR47074">
    <property type="entry name" value="BNAC02G40300D PROTEIN"/>
    <property type="match status" value="1"/>
</dbReference>
<protein>
    <recommendedName>
        <fullName evidence="2">RNase H type-1 domain-containing protein</fullName>
    </recommendedName>
</protein>
<feature type="region of interest" description="Disordered" evidence="1">
    <location>
        <begin position="40"/>
        <end position="71"/>
    </location>
</feature>
<evidence type="ECO:0000313" key="4">
    <source>
        <dbReference type="Proteomes" id="UP000264353"/>
    </source>
</evidence>
<dbReference type="GO" id="GO:0003676">
    <property type="term" value="F:nucleic acid binding"/>
    <property type="evidence" value="ECO:0007669"/>
    <property type="project" value="InterPro"/>
</dbReference>
<dbReference type="GO" id="GO:0004523">
    <property type="term" value="F:RNA-DNA hybrid ribonuclease activity"/>
    <property type="evidence" value="ECO:0007669"/>
    <property type="project" value="InterPro"/>
</dbReference>
<dbReference type="Gene3D" id="3.30.420.10">
    <property type="entry name" value="Ribonuclease H-like superfamily/Ribonuclease H"/>
    <property type="match status" value="1"/>
</dbReference>
<proteinExistence type="predicted"/>
<dbReference type="Pfam" id="PF13456">
    <property type="entry name" value="RVT_3"/>
    <property type="match status" value="1"/>
</dbReference>
<reference evidence="3 4" key="1">
    <citation type="submission" date="2018-06" db="EMBL/GenBank/DDBJ databases">
        <title>WGS assembly of Brassica rapa FPsc.</title>
        <authorList>
            <person name="Bowman J."/>
            <person name="Kohchi T."/>
            <person name="Yamato K."/>
            <person name="Jenkins J."/>
            <person name="Shu S."/>
            <person name="Ishizaki K."/>
            <person name="Yamaoka S."/>
            <person name="Nishihama R."/>
            <person name="Nakamura Y."/>
            <person name="Berger F."/>
            <person name="Adam C."/>
            <person name="Aki S."/>
            <person name="Althoff F."/>
            <person name="Araki T."/>
            <person name="Arteaga-Vazquez M."/>
            <person name="Balasubrmanian S."/>
            <person name="Bauer D."/>
            <person name="Boehm C."/>
            <person name="Briginshaw L."/>
            <person name="Caballero-Perez J."/>
            <person name="Catarino B."/>
            <person name="Chen F."/>
            <person name="Chiyoda S."/>
            <person name="Chovatia M."/>
            <person name="Davies K."/>
            <person name="Delmans M."/>
            <person name="Demura T."/>
            <person name="Dierschke T."/>
            <person name="Dolan L."/>
            <person name="Dorantes-Acosta A."/>
            <person name="Eklund D."/>
            <person name="Florent S."/>
            <person name="Flores-Sandoval E."/>
            <person name="Fujiyama A."/>
            <person name="Fukuzawa H."/>
            <person name="Galik B."/>
            <person name="Grimanelli D."/>
            <person name="Grimwood J."/>
            <person name="Grossniklaus U."/>
            <person name="Hamada T."/>
            <person name="Haseloff J."/>
            <person name="Hetherington A."/>
            <person name="Higo A."/>
            <person name="Hirakawa Y."/>
            <person name="Hundley H."/>
            <person name="Ikeda Y."/>
            <person name="Inoue K."/>
            <person name="Inoue S."/>
            <person name="Ishida S."/>
            <person name="Jia Q."/>
            <person name="Kakita M."/>
            <person name="Kanazawa T."/>
            <person name="Kawai Y."/>
            <person name="Kawashima T."/>
            <person name="Kennedy M."/>
            <person name="Kinose K."/>
            <person name="Kinoshita T."/>
            <person name="Kohara Y."/>
            <person name="Koide E."/>
            <person name="Komatsu K."/>
            <person name="Kopischke S."/>
            <person name="Kubo M."/>
            <person name="Kyozuka J."/>
            <person name="Lagercrantz U."/>
            <person name="Lin S."/>
            <person name="Lindquist E."/>
            <person name="Lipzen A."/>
            <person name="Lu C."/>
            <person name="Luna E."/>
            <person name="Martienssen R."/>
            <person name="Minamino N."/>
            <person name="Mizutani M."/>
            <person name="Mizutani M."/>
            <person name="Mochizuki N."/>
            <person name="Monte I."/>
            <person name="Mosher R."/>
            <person name="Nagasaki H."/>
            <person name="Nakagami H."/>
            <person name="Naramoto S."/>
            <person name="Nishitani K."/>
            <person name="Ohtani M."/>
            <person name="Okamoto T."/>
            <person name="Okumura M."/>
            <person name="Phillips J."/>
            <person name="Pollak B."/>
            <person name="Reinders A."/>
            <person name="Roevekamp M."/>
            <person name="Sano R."/>
            <person name="Sawa S."/>
            <person name="Schmid M."/>
            <person name="Shirakawa M."/>
            <person name="Solano R."/>
            <person name="Spunde A."/>
            <person name="Suetsugu N."/>
            <person name="Sugano S."/>
            <person name="Sugiyama A."/>
            <person name="Sun R."/>
            <person name="Suzuki Y."/>
            <person name="Takenaka M."/>
            <person name="Takezawa D."/>
            <person name="Tomogane H."/>
            <person name="Tsuzuki M."/>
            <person name="Ueda T."/>
            <person name="Umeda M."/>
            <person name="Ward J."/>
            <person name="Watanabe Y."/>
            <person name="Yazaki K."/>
            <person name="Yokoyama R."/>
            <person name="Yoshitake Y."/>
            <person name="Yotsui I."/>
            <person name="Zachgo S."/>
            <person name="Schmutz J."/>
        </authorList>
    </citation>
    <scope>NUCLEOTIDE SEQUENCE [LARGE SCALE GENOMIC DNA]</scope>
    <source>
        <strain evidence="4">cv. B-3</strain>
    </source>
</reference>
<evidence type="ECO:0000313" key="3">
    <source>
        <dbReference type="EMBL" id="RID64885.1"/>
    </source>
</evidence>
<dbReference type="PANTHER" id="PTHR47074:SF49">
    <property type="entry name" value="POLYNUCLEOTIDYL TRANSFERASE, RIBONUCLEASE H-LIKE SUPERFAMILY PROTEIN"/>
    <property type="match status" value="1"/>
</dbReference>
<dbReference type="Proteomes" id="UP000264353">
    <property type="component" value="Chromosome A4"/>
</dbReference>
<feature type="compositionally biased region" description="Polar residues" evidence="1">
    <location>
        <begin position="43"/>
        <end position="53"/>
    </location>
</feature>
<evidence type="ECO:0000259" key="2">
    <source>
        <dbReference type="Pfam" id="PF13456"/>
    </source>
</evidence>
<dbReference type="AlphaFoldDB" id="A0A397ZHI6"/>